<dbReference type="AlphaFoldDB" id="A0AAN8SUE6"/>
<sequence length="182" mass="20992">MTKKRVRSTSNLDPIMKKVISDQRLEALCKQANELSILCNIELGMIVFTPGENNAFVWPSLIEAKDSVKKYLASFNKGNLEKLERHDHHLKKIVDAQEKHFYKIEKMVEQKKMEKLFNQLVMAEKRVDELDIAKTKGLSKLFAVKRSKLHERKKQLNANVENEINPNDNDDGEENDGKILGC</sequence>
<keyword evidence="3" id="KW-0238">DNA-binding</keyword>
<comment type="subcellular location">
    <subcellularLocation>
        <location evidence="1">Nucleus</location>
    </subcellularLocation>
</comment>
<dbReference type="SUPFAM" id="SSF55455">
    <property type="entry name" value="SRF-like"/>
    <property type="match status" value="1"/>
</dbReference>
<dbReference type="Pfam" id="PF00319">
    <property type="entry name" value="SRF-TF"/>
    <property type="match status" value="1"/>
</dbReference>
<dbReference type="PROSITE" id="PS50066">
    <property type="entry name" value="MADS_BOX_2"/>
    <property type="match status" value="1"/>
</dbReference>
<evidence type="ECO:0000313" key="9">
    <source>
        <dbReference type="Proteomes" id="UP001371456"/>
    </source>
</evidence>
<dbReference type="Proteomes" id="UP001371456">
    <property type="component" value="Unassembled WGS sequence"/>
</dbReference>
<dbReference type="GO" id="GO:0005634">
    <property type="term" value="C:nucleus"/>
    <property type="evidence" value="ECO:0007669"/>
    <property type="project" value="UniProtKB-SubCell"/>
</dbReference>
<keyword evidence="2" id="KW-0805">Transcription regulation</keyword>
<evidence type="ECO:0000256" key="6">
    <source>
        <dbReference type="SAM" id="MobiDB-lite"/>
    </source>
</evidence>
<dbReference type="EMBL" id="JBANQN010000012">
    <property type="protein sequence ID" value="KAK6774199.1"/>
    <property type="molecule type" value="Genomic_DNA"/>
</dbReference>
<dbReference type="Gene3D" id="3.40.1810.10">
    <property type="entry name" value="Transcription factor, MADS-box"/>
    <property type="match status" value="1"/>
</dbReference>
<evidence type="ECO:0000256" key="5">
    <source>
        <dbReference type="ARBA" id="ARBA00023242"/>
    </source>
</evidence>
<evidence type="ECO:0000256" key="4">
    <source>
        <dbReference type="ARBA" id="ARBA00023163"/>
    </source>
</evidence>
<evidence type="ECO:0000256" key="1">
    <source>
        <dbReference type="ARBA" id="ARBA00004123"/>
    </source>
</evidence>
<protein>
    <recommendedName>
        <fullName evidence="7">MADS-box domain-containing protein</fullName>
    </recommendedName>
</protein>
<feature type="domain" description="MADS-box" evidence="7">
    <location>
        <begin position="1"/>
        <end position="49"/>
    </location>
</feature>
<feature type="region of interest" description="Disordered" evidence="6">
    <location>
        <begin position="160"/>
        <end position="182"/>
    </location>
</feature>
<organism evidence="8 9">
    <name type="scientific">Solanum bulbocastanum</name>
    <name type="common">Wild potato</name>
    <dbReference type="NCBI Taxonomy" id="147425"/>
    <lineage>
        <taxon>Eukaryota</taxon>
        <taxon>Viridiplantae</taxon>
        <taxon>Streptophyta</taxon>
        <taxon>Embryophyta</taxon>
        <taxon>Tracheophyta</taxon>
        <taxon>Spermatophyta</taxon>
        <taxon>Magnoliopsida</taxon>
        <taxon>eudicotyledons</taxon>
        <taxon>Gunneridae</taxon>
        <taxon>Pentapetalae</taxon>
        <taxon>asterids</taxon>
        <taxon>lamiids</taxon>
        <taxon>Solanales</taxon>
        <taxon>Solanaceae</taxon>
        <taxon>Solanoideae</taxon>
        <taxon>Solaneae</taxon>
        <taxon>Solanum</taxon>
    </lineage>
</organism>
<reference evidence="8 9" key="1">
    <citation type="submission" date="2024-02" db="EMBL/GenBank/DDBJ databases">
        <title>de novo genome assembly of Solanum bulbocastanum strain 11H21.</title>
        <authorList>
            <person name="Hosaka A.J."/>
        </authorList>
    </citation>
    <scope>NUCLEOTIDE SEQUENCE [LARGE SCALE GENOMIC DNA]</scope>
    <source>
        <tissue evidence="8">Young leaves</tissue>
    </source>
</reference>
<evidence type="ECO:0000256" key="2">
    <source>
        <dbReference type="ARBA" id="ARBA00023015"/>
    </source>
</evidence>
<keyword evidence="5" id="KW-0539">Nucleus</keyword>
<name>A0AAN8SUE6_SOLBU</name>
<evidence type="ECO:0000259" key="7">
    <source>
        <dbReference type="PROSITE" id="PS50066"/>
    </source>
</evidence>
<dbReference type="GO" id="GO:0046983">
    <property type="term" value="F:protein dimerization activity"/>
    <property type="evidence" value="ECO:0007669"/>
    <property type="project" value="InterPro"/>
</dbReference>
<proteinExistence type="predicted"/>
<evidence type="ECO:0000256" key="3">
    <source>
        <dbReference type="ARBA" id="ARBA00023125"/>
    </source>
</evidence>
<dbReference type="InterPro" id="IPR002100">
    <property type="entry name" value="TF_MADSbox"/>
</dbReference>
<keyword evidence="9" id="KW-1185">Reference proteome</keyword>
<keyword evidence="4" id="KW-0804">Transcription</keyword>
<comment type="caution">
    <text evidence="8">The sequence shown here is derived from an EMBL/GenBank/DDBJ whole genome shotgun (WGS) entry which is preliminary data.</text>
</comment>
<dbReference type="GO" id="GO:0003677">
    <property type="term" value="F:DNA binding"/>
    <property type="evidence" value="ECO:0007669"/>
    <property type="project" value="UniProtKB-KW"/>
</dbReference>
<evidence type="ECO:0000313" key="8">
    <source>
        <dbReference type="EMBL" id="KAK6774199.1"/>
    </source>
</evidence>
<dbReference type="InterPro" id="IPR036879">
    <property type="entry name" value="TF_MADSbox_sf"/>
</dbReference>
<accession>A0AAN8SUE6</accession>
<gene>
    <name evidence="8" type="ORF">RDI58_029438</name>
</gene>